<dbReference type="AlphaFoldDB" id="A0A1J1HL31"/>
<gene>
    <name evidence="2" type="ORF">CLUMA_CG000974</name>
</gene>
<sequence length="117" mass="13579">MTFATGIFHFAHENNWKAYWKTLHNFIFSAISSSNTQLEEKVLHLQDKVCRKDMKYCSITCSSISNIIIIIIIIIINMYTFTRHKIVDVNQNSLLLYAIVTMNEKPFLSVIYGNDAQ</sequence>
<evidence type="ECO:0000256" key="1">
    <source>
        <dbReference type="SAM" id="Phobius"/>
    </source>
</evidence>
<protein>
    <submittedName>
        <fullName evidence="2">CLUMA_CG000974, isoform A</fullName>
    </submittedName>
</protein>
<feature type="transmembrane region" description="Helical" evidence="1">
    <location>
        <begin position="56"/>
        <end position="79"/>
    </location>
</feature>
<evidence type="ECO:0000313" key="2">
    <source>
        <dbReference type="EMBL" id="CRK87166.1"/>
    </source>
</evidence>
<evidence type="ECO:0000313" key="3">
    <source>
        <dbReference type="Proteomes" id="UP000183832"/>
    </source>
</evidence>
<dbReference type="EMBL" id="CVRI01000004">
    <property type="protein sequence ID" value="CRK87166.1"/>
    <property type="molecule type" value="Genomic_DNA"/>
</dbReference>
<keyword evidence="3" id="KW-1185">Reference proteome</keyword>
<proteinExistence type="predicted"/>
<organism evidence="2 3">
    <name type="scientific">Clunio marinus</name>
    <dbReference type="NCBI Taxonomy" id="568069"/>
    <lineage>
        <taxon>Eukaryota</taxon>
        <taxon>Metazoa</taxon>
        <taxon>Ecdysozoa</taxon>
        <taxon>Arthropoda</taxon>
        <taxon>Hexapoda</taxon>
        <taxon>Insecta</taxon>
        <taxon>Pterygota</taxon>
        <taxon>Neoptera</taxon>
        <taxon>Endopterygota</taxon>
        <taxon>Diptera</taxon>
        <taxon>Nematocera</taxon>
        <taxon>Chironomoidea</taxon>
        <taxon>Chironomidae</taxon>
        <taxon>Clunio</taxon>
    </lineage>
</organism>
<accession>A0A1J1HL31</accession>
<keyword evidence="1" id="KW-1133">Transmembrane helix</keyword>
<name>A0A1J1HL31_9DIPT</name>
<keyword evidence="1" id="KW-0472">Membrane</keyword>
<keyword evidence="1" id="KW-0812">Transmembrane</keyword>
<reference evidence="2 3" key="1">
    <citation type="submission" date="2015-04" db="EMBL/GenBank/DDBJ databases">
        <authorList>
            <person name="Syromyatnikov M.Y."/>
            <person name="Popov V.N."/>
        </authorList>
    </citation>
    <scope>NUCLEOTIDE SEQUENCE [LARGE SCALE GENOMIC DNA]</scope>
</reference>
<dbReference type="Proteomes" id="UP000183832">
    <property type="component" value="Unassembled WGS sequence"/>
</dbReference>